<proteinExistence type="predicted"/>
<organism evidence="1 2">
    <name type="scientific">Thermococcus radiotolerans</name>
    <dbReference type="NCBI Taxonomy" id="187880"/>
    <lineage>
        <taxon>Archaea</taxon>
        <taxon>Methanobacteriati</taxon>
        <taxon>Methanobacteriota</taxon>
        <taxon>Thermococci</taxon>
        <taxon>Thermococcales</taxon>
        <taxon>Thermococcaceae</taxon>
        <taxon>Thermococcus</taxon>
    </lineage>
</organism>
<reference evidence="1 2" key="1">
    <citation type="submission" date="2016-04" db="EMBL/GenBank/DDBJ databases">
        <title>Complete genome sequence of Thermococcus radiotolerans type strain EJ2.</title>
        <authorList>
            <person name="Oger P.M."/>
        </authorList>
    </citation>
    <scope>NUCLEOTIDE SEQUENCE [LARGE SCALE GENOMIC DNA]</scope>
    <source>
        <strain evidence="1 2">EJ2</strain>
    </source>
</reference>
<evidence type="ECO:0000313" key="2">
    <source>
        <dbReference type="Proteomes" id="UP000250085"/>
    </source>
</evidence>
<dbReference type="AlphaFoldDB" id="A0A2Z2MY16"/>
<dbReference type="KEGG" id="trl:A3L10_03750"/>
<name>A0A2Z2MY16_9EURY</name>
<evidence type="ECO:0000313" key="1">
    <source>
        <dbReference type="EMBL" id="ASJ14294.1"/>
    </source>
</evidence>
<accession>A0A2Z2MY16</accession>
<protein>
    <submittedName>
        <fullName evidence="1">Uncharacterized protein</fullName>
    </submittedName>
</protein>
<gene>
    <name evidence="1" type="ORF">A3L10_03750</name>
</gene>
<dbReference type="Proteomes" id="UP000250085">
    <property type="component" value="Chromosome"/>
</dbReference>
<keyword evidence="2" id="KW-1185">Reference proteome</keyword>
<sequence length="90" mass="10546">MKKVLFKALWAERDTGATFRTLYQKGSDRSLLEMRYQKGDKDIYKYLSNSPFNPYHQLGFCFGSFQFGYCPFLADKYIKPDGLWNHVEGA</sequence>
<dbReference type="EMBL" id="CP015106">
    <property type="protein sequence ID" value="ASJ14294.1"/>
    <property type="molecule type" value="Genomic_DNA"/>
</dbReference>